<feature type="transmembrane region" description="Helical" evidence="2">
    <location>
        <begin position="86"/>
        <end position="107"/>
    </location>
</feature>
<dbReference type="Proteomes" id="UP000253495">
    <property type="component" value="Unassembled WGS sequence"/>
</dbReference>
<evidence type="ECO:0000256" key="1">
    <source>
        <dbReference type="SAM" id="MobiDB-lite"/>
    </source>
</evidence>
<dbReference type="EMBL" id="QPJC01000004">
    <property type="protein sequence ID" value="RCW44471.1"/>
    <property type="molecule type" value="Genomic_DNA"/>
</dbReference>
<feature type="transmembrane region" description="Helical" evidence="2">
    <location>
        <begin position="44"/>
        <end position="65"/>
    </location>
</feature>
<name>A0A368VRV3_9ACTN</name>
<dbReference type="RefSeq" id="WP_338072589.1">
    <property type="nucleotide sequence ID" value="NZ_QPJC01000004.1"/>
</dbReference>
<dbReference type="AlphaFoldDB" id="A0A368VRV3"/>
<proteinExistence type="predicted"/>
<feature type="region of interest" description="Disordered" evidence="1">
    <location>
        <begin position="154"/>
        <end position="183"/>
    </location>
</feature>
<evidence type="ECO:0000313" key="3">
    <source>
        <dbReference type="EMBL" id="RCW44471.1"/>
    </source>
</evidence>
<comment type="caution">
    <text evidence="3">The sequence shown here is derived from an EMBL/GenBank/DDBJ whole genome shotgun (WGS) entry which is preliminary data.</text>
</comment>
<feature type="transmembrane region" description="Helical" evidence="2">
    <location>
        <begin position="113"/>
        <end position="133"/>
    </location>
</feature>
<sequence length="183" mass="19350">MRRWTARQWCAAAGSAVLIVLVMGFATAIIDNPVFVRMVPAPWWAYPAWISSAVLLGLLVATYVAPRGQEAAAGQRHQRRSLVGGALAWFAVACPTCNVLVVTALGVHGAVAWFQPLQPVLAVLSLVLLALALRSRLRNVESCPVPGTSLRARLGFPPRADAGQGGQEAARRNSTTTSSAGRG</sequence>
<keyword evidence="2" id="KW-0472">Membrane</keyword>
<evidence type="ECO:0000256" key="2">
    <source>
        <dbReference type="SAM" id="Phobius"/>
    </source>
</evidence>
<feature type="compositionally biased region" description="Polar residues" evidence="1">
    <location>
        <begin position="172"/>
        <end position="183"/>
    </location>
</feature>
<protein>
    <submittedName>
        <fullName evidence="3">Uncharacterized protein</fullName>
    </submittedName>
</protein>
<organism evidence="3 4">
    <name type="scientific">Halopolyspora algeriensis</name>
    <dbReference type="NCBI Taxonomy" id="1500506"/>
    <lineage>
        <taxon>Bacteria</taxon>
        <taxon>Bacillati</taxon>
        <taxon>Actinomycetota</taxon>
        <taxon>Actinomycetes</taxon>
        <taxon>Actinomycetes incertae sedis</taxon>
        <taxon>Halopolyspora</taxon>
    </lineage>
</organism>
<keyword evidence="2" id="KW-0812">Transmembrane</keyword>
<keyword evidence="2" id="KW-1133">Transmembrane helix</keyword>
<reference evidence="3 4" key="1">
    <citation type="submission" date="2018-07" db="EMBL/GenBank/DDBJ databases">
        <title>Genomic Encyclopedia of Type Strains, Phase III (KMG-III): the genomes of soil and plant-associated and newly described type strains.</title>
        <authorList>
            <person name="Whitman W."/>
        </authorList>
    </citation>
    <scope>NUCLEOTIDE SEQUENCE [LARGE SCALE GENOMIC DNA]</scope>
    <source>
        <strain evidence="3 4">CECT 8575</strain>
    </source>
</reference>
<keyword evidence="4" id="KW-1185">Reference proteome</keyword>
<gene>
    <name evidence="3" type="ORF">DFQ14_10460</name>
</gene>
<accession>A0A368VRV3</accession>
<evidence type="ECO:0000313" key="4">
    <source>
        <dbReference type="Proteomes" id="UP000253495"/>
    </source>
</evidence>